<dbReference type="STRING" id="1193518.BN13_230017"/>
<feature type="compositionally biased region" description="Basic and acidic residues" evidence="1">
    <location>
        <begin position="103"/>
        <end position="112"/>
    </location>
</feature>
<evidence type="ECO:0000313" key="2">
    <source>
        <dbReference type="EMBL" id="CCI52869.1"/>
    </source>
</evidence>
<feature type="region of interest" description="Disordered" evidence="1">
    <location>
        <begin position="23"/>
        <end position="46"/>
    </location>
</feature>
<evidence type="ECO:0000256" key="1">
    <source>
        <dbReference type="SAM" id="MobiDB-lite"/>
    </source>
</evidence>
<reference evidence="2 3" key="1">
    <citation type="journal article" date="2013" name="ISME J.">
        <title>A metabolic model for members of the genus Tetrasphaera involved in enhanced biological phosphorus removal.</title>
        <authorList>
            <person name="Kristiansen R."/>
            <person name="Nguyen H.T.T."/>
            <person name="Saunders A.M."/>
            <person name="Nielsen J.L."/>
            <person name="Wimmer R."/>
            <person name="Le V.Q."/>
            <person name="McIlroy S.J."/>
            <person name="Petrovski S."/>
            <person name="Seviour R.J."/>
            <person name="Calteau A."/>
            <person name="Nielsen K.L."/>
            <person name="Nielsen P.H."/>
        </authorList>
    </citation>
    <scope>NUCLEOTIDE SEQUENCE [LARGE SCALE GENOMIC DNA]</scope>
    <source>
        <strain evidence="2 3">Ben 74</strain>
    </source>
</reference>
<dbReference type="EMBL" id="CAJC01000132">
    <property type="protein sequence ID" value="CCI52869.1"/>
    <property type="molecule type" value="Genomic_DNA"/>
</dbReference>
<protein>
    <submittedName>
        <fullName evidence="2">Uncharacterized protein</fullName>
    </submittedName>
</protein>
<keyword evidence="3" id="KW-1185">Reference proteome</keyword>
<feature type="compositionally biased region" description="Gly residues" evidence="1">
    <location>
        <begin position="118"/>
        <end position="130"/>
    </location>
</feature>
<sequence>MSTSTDREPPLSLSEEAARFLAAMNAERDRLRDEPQPSTDREHPATCTWCPVCRGVESMRSVDPEAVDRLALAIGELAKALGELGATLRDRVVTPGYQSPTRSHPETRDGARSNHGGARPGRGSHGGGGTAHTVDIPVTDEDER</sequence>
<dbReference type="OrthoDB" id="5244810at2"/>
<dbReference type="Proteomes" id="UP000035720">
    <property type="component" value="Unassembled WGS sequence"/>
</dbReference>
<gene>
    <name evidence="2" type="ORF">BN13_230017</name>
</gene>
<proteinExistence type="predicted"/>
<feature type="region of interest" description="Disordered" evidence="1">
    <location>
        <begin position="91"/>
        <end position="144"/>
    </location>
</feature>
<organism evidence="2 3">
    <name type="scientific">Nostocoides jenkinsii Ben 74</name>
    <dbReference type="NCBI Taxonomy" id="1193518"/>
    <lineage>
        <taxon>Bacteria</taxon>
        <taxon>Bacillati</taxon>
        <taxon>Actinomycetota</taxon>
        <taxon>Actinomycetes</taxon>
        <taxon>Micrococcales</taxon>
        <taxon>Intrasporangiaceae</taxon>
        <taxon>Nostocoides</taxon>
    </lineage>
</organism>
<name>A0A077M8I5_9MICO</name>
<evidence type="ECO:0000313" key="3">
    <source>
        <dbReference type="Proteomes" id="UP000035720"/>
    </source>
</evidence>
<comment type="caution">
    <text evidence="2">The sequence shown here is derived from an EMBL/GenBank/DDBJ whole genome shotgun (WGS) entry which is preliminary data.</text>
</comment>
<dbReference type="AlphaFoldDB" id="A0A077M8I5"/>
<accession>A0A077M8I5</accession>
<dbReference type="RefSeq" id="WP_157038459.1">
    <property type="nucleotide sequence ID" value="NZ_HF571038.1"/>
</dbReference>
<feature type="compositionally biased region" description="Basic and acidic residues" evidence="1">
    <location>
        <begin position="26"/>
        <end position="44"/>
    </location>
</feature>